<accession>A0A0A9HMM3</accession>
<feature type="compositionally biased region" description="Low complexity" evidence="1">
    <location>
        <begin position="19"/>
        <end position="30"/>
    </location>
</feature>
<proteinExistence type="predicted"/>
<feature type="region of interest" description="Disordered" evidence="1">
    <location>
        <begin position="50"/>
        <end position="102"/>
    </location>
</feature>
<sequence>MLGHWKSPSDVALLTTARTGKSGTSNGSKSPAARSYAPCLARLCTARRKNADGPWNTSRGTASRRATPAVHGLHESATRQSGRRGSDRRYASSGAASCHTAS</sequence>
<dbReference type="EMBL" id="GBRH01163783">
    <property type="protein sequence ID" value="JAE34113.1"/>
    <property type="molecule type" value="Transcribed_RNA"/>
</dbReference>
<dbReference type="AlphaFoldDB" id="A0A0A9HMM3"/>
<feature type="region of interest" description="Disordered" evidence="1">
    <location>
        <begin position="1"/>
        <end position="35"/>
    </location>
</feature>
<evidence type="ECO:0000256" key="1">
    <source>
        <dbReference type="SAM" id="MobiDB-lite"/>
    </source>
</evidence>
<evidence type="ECO:0000313" key="2">
    <source>
        <dbReference type="EMBL" id="JAE34113.1"/>
    </source>
</evidence>
<name>A0A0A9HMM3_ARUDO</name>
<reference evidence="2" key="1">
    <citation type="submission" date="2014-09" db="EMBL/GenBank/DDBJ databases">
        <authorList>
            <person name="Magalhaes I.L.F."/>
            <person name="Oliveira U."/>
            <person name="Santos F.R."/>
            <person name="Vidigal T.H.D.A."/>
            <person name="Brescovit A.D."/>
            <person name="Santos A.J."/>
        </authorList>
    </citation>
    <scope>NUCLEOTIDE SEQUENCE</scope>
    <source>
        <tissue evidence="2">Shoot tissue taken approximately 20 cm above the soil surface</tissue>
    </source>
</reference>
<protein>
    <submittedName>
        <fullName evidence="2">Uncharacterized protein</fullName>
    </submittedName>
</protein>
<organism evidence="2">
    <name type="scientific">Arundo donax</name>
    <name type="common">Giant reed</name>
    <name type="synonym">Donax arundinaceus</name>
    <dbReference type="NCBI Taxonomy" id="35708"/>
    <lineage>
        <taxon>Eukaryota</taxon>
        <taxon>Viridiplantae</taxon>
        <taxon>Streptophyta</taxon>
        <taxon>Embryophyta</taxon>
        <taxon>Tracheophyta</taxon>
        <taxon>Spermatophyta</taxon>
        <taxon>Magnoliopsida</taxon>
        <taxon>Liliopsida</taxon>
        <taxon>Poales</taxon>
        <taxon>Poaceae</taxon>
        <taxon>PACMAD clade</taxon>
        <taxon>Arundinoideae</taxon>
        <taxon>Arundineae</taxon>
        <taxon>Arundo</taxon>
    </lineage>
</organism>
<reference evidence="2" key="2">
    <citation type="journal article" date="2015" name="Data Brief">
        <title>Shoot transcriptome of the giant reed, Arundo donax.</title>
        <authorList>
            <person name="Barrero R.A."/>
            <person name="Guerrero F.D."/>
            <person name="Moolhuijzen P."/>
            <person name="Goolsby J.A."/>
            <person name="Tidwell J."/>
            <person name="Bellgard S.E."/>
            <person name="Bellgard M.I."/>
        </authorList>
    </citation>
    <scope>NUCLEOTIDE SEQUENCE</scope>
    <source>
        <tissue evidence="2">Shoot tissue taken approximately 20 cm above the soil surface</tissue>
    </source>
</reference>